<dbReference type="OrthoDB" id="7870971at2"/>
<organism evidence="2 3">
    <name type="scientific">Sulfitobacter sabulilitoris</name>
    <dbReference type="NCBI Taxonomy" id="2562655"/>
    <lineage>
        <taxon>Bacteria</taxon>
        <taxon>Pseudomonadati</taxon>
        <taxon>Pseudomonadota</taxon>
        <taxon>Alphaproteobacteria</taxon>
        <taxon>Rhodobacterales</taxon>
        <taxon>Roseobacteraceae</taxon>
        <taxon>Sulfitobacter</taxon>
    </lineage>
</organism>
<name>A0A5S3PEK9_9RHOB</name>
<feature type="region of interest" description="Disordered" evidence="1">
    <location>
        <begin position="1"/>
        <end position="26"/>
    </location>
</feature>
<proteinExistence type="predicted"/>
<evidence type="ECO:0008006" key="4">
    <source>
        <dbReference type="Google" id="ProtNLM"/>
    </source>
</evidence>
<evidence type="ECO:0000313" key="3">
    <source>
        <dbReference type="Proteomes" id="UP000309550"/>
    </source>
</evidence>
<evidence type="ECO:0000313" key="2">
    <source>
        <dbReference type="EMBL" id="TMM52492.1"/>
    </source>
</evidence>
<gene>
    <name evidence="2" type="ORF">FDT80_09435</name>
</gene>
<feature type="compositionally biased region" description="Basic and acidic residues" evidence="1">
    <location>
        <begin position="7"/>
        <end position="25"/>
    </location>
</feature>
<dbReference type="RefSeq" id="WP_138662033.1">
    <property type="nucleotide sequence ID" value="NZ_VANS01000002.1"/>
</dbReference>
<protein>
    <recommendedName>
        <fullName evidence="4">Flagellar biosynthesis protein</fullName>
    </recommendedName>
</protein>
<accession>A0A5S3PEK9</accession>
<reference evidence="2 3" key="1">
    <citation type="submission" date="2019-05" db="EMBL/GenBank/DDBJ databases">
        <title>Sulfitobacter sabulilitoris sp. nov., isolated from a marine sand.</title>
        <authorList>
            <person name="Yoon J.-H."/>
        </authorList>
    </citation>
    <scope>NUCLEOTIDE SEQUENCE [LARGE SCALE GENOMIC DNA]</scope>
    <source>
        <strain evidence="2 3">HSMS-29</strain>
    </source>
</reference>
<dbReference type="EMBL" id="VANS01000002">
    <property type="protein sequence ID" value="TMM52492.1"/>
    <property type="molecule type" value="Genomic_DNA"/>
</dbReference>
<dbReference type="Proteomes" id="UP000309550">
    <property type="component" value="Unassembled WGS sequence"/>
</dbReference>
<evidence type="ECO:0000256" key="1">
    <source>
        <dbReference type="SAM" id="MobiDB-lite"/>
    </source>
</evidence>
<comment type="caution">
    <text evidence="2">The sequence shown here is derived from an EMBL/GenBank/DDBJ whole genome shotgun (WGS) entry which is preliminary data.</text>
</comment>
<dbReference type="AlphaFoldDB" id="A0A5S3PEK9"/>
<sequence length="200" mass="21469">MMTLSHRFPDFGRDAPGDEQTKVDEDGPLQNHLREAYDAGYSAGQADAVQAQADDRMSLSAELAQNLQDMAFTYRDAVADVVLNLRPLMQQIVGKLLPAVARHGLGGQILEQVGPLIQCHADAGVIIRVAPESHDIVAALITPALPDVLSLTTDATLASGQARIQVGPAERDINLDALITDVSNAMTAYFHHVEQEHSNG</sequence>
<keyword evidence="3" id="KW-1185">Reference proteome</keyword>